<keyword evidence="1" id="KW-0472">Membrane</keyword>
<evidence type="ECO:0000313" key="2">
    <source>
        <dbReference type="EMBL" id="CAL5138705.1"/>
    </source>
</evidence>
<dbReference type="Proteomes" id="UP001497525">
    <property type="component" value="Unassembled WGS sequence"/>
</dbReference>
<dbReference type="AlphaFoldDB" id="A0AAV2TQZ4"/>
<organism evidence="2 3">
    <name type="scientific">Calicophoron daubneyi</name>
    <name type="common">Rumen fluke</name>
    <name type="synonym">Paramphistomum daubneyi</name>
    <dbReference type="NCBI Taxonomy" id="300641"/>
    <lineage>
        <taxon>Eukaryota</taxon>
        <taxon>Metazoa</taxon>
        <taxon>Spiralia</taxon>
        <taxon>Lophotrochozoa</taxon>
        <taxon>Platyhelminthes</taxon>
        <taxon>Trematoda</taxon>
        <taxon>Digenea</taxon>
        <taxon>Plagiorchiida</taxon>
        <taxon>Pronocephalata</taxon>
        <taxon>Paramphistomoidea</taxon>
        <taxon>Paramphistomidae</taxon>
        <taxon>Calicophoron</taxon>
    </lineage>
</organism>
<proteinExistence type="predicted"/>
<dbReference type="EMBL" id="CAXLJL010000512">
    <property type="protein sequence ID" value="CAL5138705.1"/>
    <property type="molecule type" value="Genomic_DNA"/>
</dbReference>
<gene>
    <name evidence="2" type="ORF">CDAUBV1_LOCUS13517</name>
</gene>
<sequence>MRIHIVSGYFLPFASLLLLGGLALWKFGARLRVCDCEICQEDNALQMGFSSELRKTVIQKLIRAYRSNQYVETMRTIEDTINLLGETNVLNKASISTHTHQQSEQKLPEVCPEY</sequence>
<protein>
    <submittedName>
        <fullName evidence="2">Uncharacterized protein</fullName>
    </submittedName>
</protein>
<feature type="transmembrane region" description="Helical" evidence="1">
    <location>
        <begin position="6"/>
        <end position="25"/>
    </location>
</feature>
<evidence type="ECO:0000313" key="3">
    <source>
        <dbReference type="Proteomes" id="UP001497525"/>
    </source>
</evidence>
<keyword evidence="1" id="KW-1133">Transmembrane helix</keyword>
<keyword evidence="1" id="KW-0812">Transmembrane</keyword>
<name>A0AAV2TQZ4_CALDB</name>
<reference evidence="2" key="1">
    <citation type="submission" date="2024-06" db="EMBL/GenBank/DDBJ databases">
        <authorList>
            <person name="Liu X."/>
            <person name="Lenzi L."/>
            <person name="Haldenby T S."/>
            <person name="Uol C."/>
        </authorList>
    </citation>
    <scope>NUCLEOTIDE SEQUENCE</scope>
</reference>
<accession>A0AAV2TQZ4</accession>
<comment type="caution">
    <text evidence="2">The sequence shown here is derived from an EMBL/GenBank/DDBJ whole genome shotgun (WGS) entry which is preliminary data.</text>
</comment>
<evidence type="ECO:0000256" key="1">
    <source>
        <dbReference type="SAM" id="Phobius"/>
    </source>
</evidence>